<keyword evidence="1" id="KW-0597">Phosphoprotein</keyword>
<dbReference type="Gene3D" id="2.60.200.20">
    <property type="match status" value="1"/>
</dbReference>
<comment type="caution">
    <text evidence="4">The sequence shown here is derived from an EMBL/GenBank/DDBJ whole genome shotgun (WGS) entry which is preliminary data.</text>
</comment>
<dbReference type="Proteomes" id="UP000005714">
    <property type="component" value="Unassembled WGS sequence"/>
</dbReference>
<evidence type="ECO:0000256" key="2">
    <source>
        <dbReference type="SAM" id="MobiDB-lite"/>
    </source>
</evidence>
<dbReference type="EMBL" id="ADNU01000074">
    <property type="protein sequence ID" value="EFG46529.1"/>
    <property type="molecule type" value="Genomic_DNA"/>
</dbReference>
<dbReference type="Pfam" id="PF00498">
    <property type="entry name" value="FHA"/>
    <property type="match status" value="1"/>
</dbReference>
<sequence>MQLTQLQRVAGTANGTQPDSEQGEANVGVLDRFEKGIERVVNQTFAKAFRSQVEPVELAGALKKEADTHAAVVSRGRTLTSNNYVIELAASDFERLDSLSEELTADLRQVVGEHAIEQGYSFVGPVTVTLEPADDLDTGIYRVRASTRRPDGTLAAQPSGRGGYDPPSRSNPIVPEAYESAQNAHRTGANPVVASAASAQAAPASGAPANPARGGGNPVRGRTVPRFGVKVNGQFTPLRQGTTVFGRSSQSADFVLDDPGISRRHFEITIDGTHATATDLGSTNGTLHNGHRITSITLTDGVTLTAGDTSVTFCSMEMGRR</sequence>
<proteinExistence type="predicted"/>
<protein>
    <submittedName>
        <fullName evidence="4">FHA domain protein</fullName>
    </submittedName>
</protein>
<feature type="compositionally biased region" description="Polar residues" evidence="2">
    <location>
        <begin position="1"/>
        <end position="20"/>
    </location>
</feature>
<evidence type="ECO:0000313" key="5">
    <source>
        <dbReference type="Proteomes" id="UP000005714"/>
    </source>
</evidence>
<dbReference type="InterPro" id="IPR050923">
    <property type="entry name" value="Cell_Proc_Reg/RNA_Proc"/>
</dbReference>
<dbReference type="Pfam" id="PF12401">
    <property type="entry name" value="FhaA_N"/>
    <property type="match status" value="1"/>
</dbReference>
<dbReference type="SUPFAM" id="SSF49879">
    <property type="entry name" value="SMAD/FHA domain"/>
    <property type="match status" value="1"/>
</dbReference>
<dbReference type="InterPro" id="IPR022128">
    <property type="entry name" value="FhaA_N"/>
</dbReference>
<feature type="domain" description="FHA" evidence="3">
    <location>
        <begin position="243"/>
        <end position="293"/>
    </location>
</feature>
<dbReference type="InterPro" id="IPR000253">
    <property type="entry name" value="FHA_dom"/>
</dbReference>
<dbReference type="STRING" id="585530.HMPREF0183_2251"/>
<keyword evidence="5" id="KW-1185">Reference proteome</keyword>
<dbReference type="Gene3D" id="3.30.2320.60">
    <property type="entry name" value="FhaA, phosphopeptide-binding domain (DUF3662)"/>
    <property type="match status" value="1"/>
</dbReference>
<name>D4YQP1_9MICO</name>
<dbReference type="SMART" id="SM00240">
    <property type="entry name" value="FHA"/>
    <property type="match status" value="1"/>
</dbReference>
<accession>D4YQP1</accession>
<reference evidence="4 5" key="1">
    <citation type="submission" date="2010-04" db="EMBL/GenBank/DDBJ databases">
        <authorList>
            <person name="Qin X."/>
            <person name="Bachman B."/>
            <person name="Battles P."/>
            <person name="Bell A."/>
            <person name="Bess C."/>
            <person name="Bickham C."/>
            <person name="Chaboub L."/>
            <person name="Chen D."/>
            <person name="Coyle M."/>
            <person name="Deiros D.R."/>
            <person name="Dinh H."/>
            <person name="Forbes L."/>
            <person name="Fowler G."/>
            <person name="Francisco L."/>
            <person name="Fu Q."/>
            <person name="Gubbala S."/>
            <person name="Hale W."/>
            <person name="Han Y."/>
            <person name="Hemphill L."/>
            <person name="Highlander S.K."/>
            <person name="Hirani K."/>
            <person name="Hogues M."/>
            <person name="Jackson L."/>
            <person name="Jakkamsetti A."/>
            <person name="Javaid M."/>
            <person name="Jiang H."/>
            <person name="Korchina V."/>
            <person name="Kovar C."/>
            <person name="Lara F."/>
            <person name="Lee S."/>
            <person name="Mata R."/>
            <person name="Mathew T."/>
            <person name="Moen C."/>
            <person name="Morales K."/>
            <person name="Munidasa M."/>
            <person name="Nazareth L."/>
            <person name="Ngo R."/>
            <person name="Nguyen L."/>
            <person name="Okwuonu G."/>
            <person name="Ongeri F."/>
            <person name="Patil S."/>
            <person name="Petrosino J."/>
            <person name="Pham C."/>
            <person name="Pham P."/>
            <person name="Pu L.-L."/>
            <person name="Puazo M."/>
            <person name="Raj R."/>
            <person name="Reid J."/>
            <person name="Rouhana J."/>
            <person name="Saada N."/>
            <person name="Shang Y."/>
            <person name="Simmons D."/>
            <person name="Thornton R."/>
            <person name="Warren J."/>
            <person name="Weissenberger G."/>
            <person name="Zhang J."/>
            <person name="Zhang L."/>
            <person name="Zhou C."/>
            <person name="Zhu D."/>
            <person name="Muzny D."/>
            <person name="Worley K."/>
            <person name="Gibbs R."/>
        </authorList>
    </citation>
    <scope>NUCLEOTIDE SEQUENCE [LARGE SCALE GENOMIC DNA]</scope>
    <source>
        <strain evidence="4 5">ATCC 49030</strain>
    </source>
</reference>
<evidence type="ECO:0000256" key="1">
    <source>
        <dbReference type="ARBA" id="ARBA00022553"/>
    </source>
</evidence>
<organism evidence="4 5">
    <name type="scientific">Brevibacterium mcbrellneri ATCC 49030</name>
    <dbReference type="NCBI Taxonomy" id="585530"/>
    <lineage>
        <taxon>Bacteria</taxon>
        <taxon>Bacillati</taxon>
        <taxon>Actinomycetota</taxon>
        <taxon>Actinomycetes</taxon>
        <taxon>Micrococcales</taxon>
        <taxon>Brevibacteriaceae</taxon>
        <taxon>Brevibacterium</taxon>
    </lineage>
</organism>
<feature type="region of interest" description="Disordered" evidence="2">
    <location>
        <begin position="1"/>
        <end position="24"/>
    </location>
</feature>
<dbReference type="CDD" id="cd00060">
    <property type="entry name" value="FHA"/>
    <property type="match status" value="1"/>
</dbReference>
<evidence type="ECO:0000313" key="4">
    <source>
        <dbReference type="EMBL" id="EFG46529.1"/>
    </source>
</evidence>
<gene>
    <name evidence="4" type="ORF">HMPREF0183_2251</name>
</gene>
<dbReference type="InterPro" id="IPR008984">
    <property type="entry name" value="SMAD_FHA_dom_sf"/>
</dbReference>
<dbReference type="PANTHER" id="PTHR23308">
    <property type="entry name" value="NUCLEAR INHIBITOR OF PROTEIN PHOSPHATASE-1"/>
    <property type="match status" value="1"/>
</dbReference>
<feature type="region of interest" description="Disordered" evidence="2">
    <location>
        <begin position="145"/>
        <end position="222"/>
    </location>
</feature>
<dbReference type="InterPro" id="IPR042287">
    <property type="entry name" value="FhaA_N_sf"/>
</dbReference>
<dbReference type="eggNOG" id="COG1716">
    <property type="taxonomic scope" value="Bacteria"/>
</dbReference>
<evidence type="ECO:0000259" key="3">
    <source>
        <dbReference type="PROSITE" id="PS50006"/>
    </source>
</evidence>
<dbReference type="PROSITE" id="PS50006">
    <property type="entry name" value="FHA_DOMAIN"/>
    <property type="match status" value="1"/>
</dbReference>
<dbReference type="AlphaFoldDB" id="D4YQP1"/>
<feature type="compositionally biased region" description="Low complexity" evidence="2">
    <location>
        <begin position="188"/>
        <end position="212"/>
    </location>
</feature>